<evidence type="ECO:0000313" key="2">
    <source>
        <dbReference type="Proteomes" id="UP000244906"/>
    </source>
</evidence>
<reference evidence="1 2" key="1">
    <citation type="submission" date="2018-04" db="EMBL/GenBank/DDBJ databases">
        <title>Thalassorhabdus spongiae gen. nov., sp. nov., isolated from a marine sponge in South-West Iceland.</title>
        <authorList>
            <person name="Knobloch S."/>
            <person name="Daussin A."/>
            <person name="Johannsson R."/>
            <person name="Marteinsson V.T."/>
        </authorList>
    </citation>
    <scope>NUCLEOTIDE SEQUENCE [LARGE SCALE GENOMIC DNA]</scope>
    <source>
        <strain evidence="1 2">Hp12</strain>
    </source>
</reference>
<protein>
    <submittedName>
        <fullName evidence="1">Uncharacterized protein</fullName>
    </submittedName>
</protein>
<gene>
    <name evidence="1" type="ORF">DC094_12700</name>
</gene>
<evidence type="ECO:0000313" key="1">
    <source>
        <dbReference type="EMBL" id="PVZ68156.1"/>
    </source>
</evidence>
<accession>A0A2V1GYM8</accession>
<sequence length="224" mass="25974">MDLDETVFSSHKAIEVLTANSLISSTQRLFLDTTQYQTHVNILVDKNKLTYEGDKVCFFYCKKHMELFSKASQATGSGFCLFFITNGLYSEKSVNEIIKSACLINNITPPTENFRVYNRIDLFGRYEHEPDHKKVSDKKNLLMVRHRVKLRHKYSNQSEKNTFYFIDDNLSNREIIHIRQKAEVIDPTDRYYSKEIDKLISLADQEIAKTAAALARAFEDPDVV</sequence>
<proteinExistence type="predicted"/>
<name>A0A2V1GYM8_9GAMM</name>
<dbReference type="EMBL" id="QDDL01000005">
    <property type="protein sequence ID" value="PVZ68156.1"/>
    <property type="molecule type" value="Genomic_DNA"/>
</dbReference>
<comment type="caution">
    <text evidence="1">The sequence shown here is derived from an EMBL/GenBank/DDBJ whole genome shotgun (WGS) entry which is preliminary data.</text>
</comment>
<dbReference type="RefSeq" id="WP_116687485.1">
    <property type="nucleotide sequence ID" value="NZ_CAWNYD010000005.1"/>
</dbReference>
<keyword evidence="2" id="KW-1185">Reference proteome</keyword>
<dbReference type="AlphaFoldDB" id="A0A2V1GYM8"/>
<dbReference type="Proteomes" id="UP000244906">
    <property type="component" value="Unassembled WGS sequence"/>
</dbReference>
<organism evidence="1 2">
    <name type="scientific">Pelagibaculum spongiae</name>
    <dbReference type="NCBI Taxonomy" id="2080658"/>
    <lineage>
        <taxon>Bacteria</taxon>
        <taxon>Pseudomonadati</taxon>
        <taxon>Pseudomonadota</taxon>
        <taxon>Gammaproteobacteria</taxon>
        <taxon>Oceanospirillales</taxon>
        <taxon>Pelagibaculum</taxon>
    </lineage>
</organism>